<keyword evidence="12" id="KW-0732">Signal</keyword>
<evidence type="ECO:0000256" key="12">
    <source>
        <dbReference type="SAM" id="SignalP"/>
    </source>
</evidence>
<evidence type="ECO:0000256" key="10">
    <source>
        <dbReference type="PIRSR" id="PIRSR600101-1"/>
    </source>
</evidence>
<organism evidence="14">
    <name type="scientific">Chaetomium thermophilum (strain DSM 1495 / CBS 144.50 / IMI 039719)</name>
    <name type="common">Thermochaetoides thermophila</name>
    <dbReference type="NCBI Taxonomy" id="759272"/>
    <lineage>
        <taxon>Eukaryota</taxon>
        <taxon>Fungi</taxon>
        <taxon>Dikarya</taxon>
        <taxon>Ascomycota</taxon>
        <taxon>Pezizomycotina</taxon>
        <taxon>Sordariomycetes</taxon>
        <taxon>Sordariomycetidae</taxon>
        <taxon>Sordariales</taxon>
        <taxon>Chaetomiaceae</taxon>
        <taxon>Thermochaetoides</taxon>
    </lineage>
</organism>
<evidence type="ECO:0000256" key="3">
    <source>
        <dbReference type="ARBA" id="ARBA00009381"/>
    </source>
</evidence>
<proteinExistence type="inferred from homology"/>
<comment type="catalytic activity">
    <reaction evidence="2">
        <text>glutathione + H2O = L-cysteinylglycine + L-glutamate</text>
        <dbReference type="Rhea" id="RHEA:28807"/>
        <dbReference type="ChEBI" id="CHEBI:15377"/>
        <dbReference type="ChEBI" id="CHEBI:29985"/>
        <dbReference type="ChEBI" id="CHEBI:57925"/>
        <dbReference type="ChEBI" id="CHEBI:61694"/>
        <dbReference type="EC" id="3.4.19.13"/>
    </reaction>
</comment>
<dbReference type="SUPFAM" id="SSF56235">
    <property type="entry name" value="N-terminal nucleophile aminohydrolases (Ntn hydrolases)"/>
    <property type="match status" value="1"/>
</dbReference>
<dbReference type="InterPro" id="IPR000101">
    <property type="entry name" value="GGT_peptidase"/>
</dbReference>
<keyword evidence="14" id="KW-1185">Reference proteome</keyword>
<dbReference type="AlphaFoldDB" id="G0RXX5"/>
<dbReference type="PRINTS" id="PR01210">
    <property type="entry name" value="GGTRANSPTASE"/>
</dbReference>
<dbReference type="MEROPS" id="T03.011"/>
<dbReference type="PANTHER" id="PTHR11686:SF62">
    <property type="entry name" value="GLUTATHIONE HYDROLASE"/>
    <property type="match status" value="1"/>
</dbReference>
<evidence type="ECO:0000256" key="9">
    <source>
        <dbReference type="ARBA" id="ARBA00047417"/>
    </source>
</evidence>
<feature type="binding site" evidence="11">
    <location>
        <position position="392"/>
    </location>
    <ligand>
        <name>L-glutamate</name>
        <dbReference type="ChEBI" id="CHEBI:29985"/>
    </ligand>
</feature>
<evidence type="ECO:0000256" key="11">
    <source>
        <dbReference type="PIRSR" id="PIRSR600101-2"/>
    </source>
</evidence>
<name>G0RXX5_CHATD</name>
<comment type="catalytic activity">
    <reaction evidence="9">
        <text>an N-terminal (5-L-glutamyl)-[peptide] + an alpha-amino acid = 5-L-glutamyl amino acid + an N-terminal L-alpha-aminoacyl-[peptide]</text>
        <dbReference type="Rhea" id="RHEA:23904"/>
        <dbReference type="Rhea" id="RHEA-COMP:9780"/>
        <dbReference type="Rhea" id="RHEA-COMP:9795"/>
        <dbReference type="ChEBI" id="CHEBI:77644"/>
        <dbReference type="ChEBI" id="CHEBI:78597"/>
        <dbReference type="ChEBI" id="CHEBI:78599"/>
        <dbReference type="ChEBI" id="CHEBI:78608"/>
        <dbReference type="EC" id="2.3.2.2"/>
    </reaction>
</comment>
<dbReference type="PANTHER" id="PTHR11686">
    <property type="entry name" value="GAMMA GLUTAMYL TRANSPEPTIDASE"/>
    <property type="match status" value="1"/>
</dbReference>
<evidence type="ECO:0000256" key="7">
    <source>
        <dbReference type="ARBA" id="ARBA00023180"/>
    </source>
</evidence>
<evidence type="ECO:0000256" key="8">
    <source>
        <dbReference type="ARBA" id="ARBA00023315"/>
    </source>
</evidence>
<protein>
    <submittedName>
        <fullName evidence="13">Gamma-glutamyltranspeptidase-like protein</fullName>
    </submittedName>
</protein>
<dbReference type="GeneID" id="18254501"/>
<dbReference type="InterPro" id="IPR043137">
    <property type="entry name" value="GGT_ssub_C"/>
</dbReference>
<dbReference type="InterPro" id="IPR043138">
    <property type="entry name" value="GGT_lsub"/>
</dbReference>
<keyword evidence="6" id="KW-0378">Hydrolase</keyword>
<evidence type="ECO:0000256" key="2">
    <source>
        <dbReference type="ARBA" id="ARBA00001089"/>
    </source>
</evidence>
<dbReference type="Proteomes" id="UP000008066">
    <property type="component" value="Unassembled WGS sequence"/>
</dbReference>
<dbReference type="Gene3D" id="3.60.20.40">
    <property type="match status" value="1"/>
</dbReference>
<dbReference type="GO" id="GO:0006508">
    <property type="term" value="P:proteolysis"/>
    <property type="evidence" value="ECO:0007669"/>
    <property type="project" value="UniProtKB-KW"/>
</dbReference>
<comment type="similarity">
    <text evidence="3">Belongs to the gamma-glutamyltransferase family.</text>
</comment>
<sequence length="541" mass="58943">MYRPPSLAWWLWSLSQLTAIPALPTGSYQEQRTISTGAVCNGSRGAVASESAICSKIGVDTIAIGGTAADAMVATTLCVGVIGMYHSGIGGGGFMLVRDAHGRYESIDYRETAPAAASQDMYAHDANASVFGGLAVAVPGELKGLAYLHQKYGVLPWRTLVMPAVRVARDGFPVTEDLVRYMKVASQNNNTFLVDDPIWAEDFAPNAESMIKFIQERNGIMTLQDLKDYSLEIREPLNITYGPYRLYTTEAPSSGAVMFNILKTMDQYPPEDLTNINLTTHRFVEAMKFAYGARLELGDPDFLKNMSDYQKYMLSDKTAKDTRGRIRDNETQPVDVYNPNNTYTTDGHGTSHIVTADASGLTVTSTTTINLLFGAQIMTPDTGIILNNEMDDFSQPNRNNSFGFAPSQANFIAPRKRPLSSISPIIAEHANNGTVFFATGAAGGSRIISATVQVAWRLLSFSMSMHDAIAAPRVHHQLMPDVLKVETGFDKGVAEALKEKGHVVEWMEPGLSAVQGIMRLWDGTFDAVGETRQINSGGYSV</sequence>
<keyword evidence="8" id="KW-0012">Acyltransferase</keyword>
<evidence type="ECO:0000256" key="6">
    <source>
        <dbReference type="ARBA" id="ARBA00022801"/>
    </source>
</evidence>
<dbReference type="Pfam" id="PF01019">
    <property type="entry name" value="G_glu_transpept"/>
    <property type="match status" value="1"/>
</dbReference>
<feature type="active site" description="Nucleophile" evidence="10">
    <location>
        <position position="350"/>
    </location>
</feature>
<dbReference type="GO" id="GO:0036374">
    <property type="term" value="F:glutathione hydrolase activity"/>
    <property type="evidence" value="ECO:0007669"/>
    <property type="project" value="UniProtKB-EC"/>
</dbReference>
<evidence type="ECO:0000256" key="5">
    <source>
        <dbReference type="ARBA" id="ARBA00022679"/>
    </source>
</evidence>
<feature type="binding site" evidence="11">
    <location>
        <position position="110"/>
    </location>
    <ligand>
        <name>L-glutamate</name>
        <dbReference type="ChEBI" id="CHEBI:29985"/>
    </ligand>
</feature>
<dbReference type="OMA" id="SFWPRTW"/>
<evidence type="ECO:0000256" key="4">
    <source>
        <dbReference type="ARBA" id="ARBA00022670"/>
    </source>
</evidence>
<accession>G0RXX5</accession>
<dbReference type="RefSeq" id="XP_006691003.1">
    <property type="nucleotide sequence ID" value="XM_006690940.1"/>
</dbReference>
<feature type="signal peptide" evidence="12">
    <location>
        <begin position="1"/>
        <end position="22"/>
    </location>
</feature>
<dbReference type="FunFam" id="3.60.20.40:FF:000008">
    <property type="entry name" value="Gamma-glutamyltranspeptidase (Eurofung)"/>
    <property type="match status" value="1"/>
</dbReference>
<feature type="binding site" evidence="11">
    <location>
        <position position="444"/>
    </location>
    <ligand>
        <name>L-glutamate</name>
        <dbReference type="ChEBI" id="CHEBI:29985"/>
    </ligand>
</feature>
<dbReference type="EMBL" id="GL988032">
    <property type="protein sequence ID" value="EGS23761.1"/>
    <property type="molecule type" value="Genomic_DNA"/>
</dbReference>
<evidence type="ECO:0000256" key="1">
    <source>
        <dbReference type="ARBA" id="ARBA00001049"/>
    </source>
</evidence>
<comment type="catalytic activity">
    <reaction evidence="1">
        <text>an S-substituted glutathione + H2O = an S-substituted L-cysteinylglycine + L-glutamate</text>
        <dbReference type="Rhea" id="RHEA:59468"/>
        <dbReference type="ChEBI" id="CHEBI:15377"/>
        <dbReference type="ChEBI" id="CHEBI:29985"/>
        <dbReference type="ChEBI" id="CHEBI:90779"/>
        <dbReference type="ChEBI" id="CHEBI:143103"/>
        <dbReference type="EC" id="3.4.19.13"/>
    </reaction>
</comment>
<keyword evidence="5" id="KW-0808">Transferase</keyword>
<dbReference type="Gene3D" id="1.10.246.130">
    <property type="match status" value="1"/>
</dbReference>
<dbReference type="KEGG" id="cthr:CTHT_0004630"/>
<dbReference type="InterPro" id="IPR029055">
    <property type="entry name" value="Ntn_hydrolases_N"/>
</dbReference>
<dbReference type="HOGENOM" id="CLU_014813_4_0_1"/>
<dbReference type="STRING" id="759272.G0RXX5"/>
<keyword evidence="7" id="KW-0325">Glycoprotein</keyword>
<dbReference type="eggNOG" id="KOG2410">
    <property type="taxonomic scope" value="Eukaryota"/>
</dbReference>
<feature type="binding site" evidence="11">
    <location>
        <begin position="420"/>
        <end position="421"/>
    </location>
    <ligand>
        <name>L-glutamate</name>
        <dbReference type="ChEBI" id="CHEBI:29985"/>
    </ligand>
</feature>
<dbReference type="OrthoDB" id="1081007at2759"/>
<reference evidence="13 14" key="1">
    <citation type="journal article" date="2011" name="Cell">
        <title>Insight into structure and assembly of the nuclear pore complex by utilizing the genome of a eukaryotic thermophile.</title>
        <authorList>
            <person name="Amlacher S."/>
            <person name="Sarges P."/>
            <person name="Flemming D."/>
            <person name="van Noort V."/>
            <person name="Kunze R."/>
            <person name="Devos D.P."/>
            <person name="Arumugam M."/>
            <person name="Bork P."/>
            <person name="Hurt E."/>
        </authorList>
    </citation>
    <scope>NUCLEOTIDE SEQUENCE [LARGE SCALE GENOMIC DNA]</scope>
    <source>
        <strain evidence="14">DSM 1495 / CBS 144.50 / IMI 039719</strain>
    </source>
</reference>
<dbReference type="GO" id="GO:0006751">
    <property type="term" value="P:glutathione catabolic process"/>
    <property type="evidence" value="ECO:0007669"/>
    <property type="project" value="InterPro"/>
</dbReference>
<dbReference type="GO" id="GO:0005886">
    <property type="term" value="C:plasma membrane"/>
    <property type="evidence" value="ECO:0007669"/>
    <property type="project" value="TreeGrafter"/>
</dbReference>
<dbReference type="FunFam" id="1.10.246.130:FF:000005">
    <property type="entry name" value="Gamma-glutamyltranspeptidase 1, putative"/>
    <property type="match status" value="1"/>
</dbReference>
<keyword evidence="4" id="KW-0645">Protease</keyword>
<feature type="chain" id="PRO_5003409127" evidence="12">
    <location>
        <begin position="23"/>
        <end position="541"/>
    </location>
</feature>
<dbReference type="GO" id="GO:0103068">
    <property type="term" value="F:leukotriene C4 gamma-glutamyl transferase activity"/>
    <property type="evidence" value="ECO:0007669"/>
    <property type="project" value="UniProtKB-EC"/>
</dbReference>
<gene>
    <name evidence="13" type="ORF">CTHT_0004630</name>
</gene>
<evidence type="ECO:0000313" key="13">
    <source>
        <dbReference type="EMBL" id="EGS23761.1"/>
    </source>
</evidence>
<evidence type="ECO:0000313" key="14">
    <source>
        <dbReference type="Proteomes" id="UP000008066"/>
    </source>
</evidence>
<feature type="binding site" evidence="11">
    <location>
        <begin position="368"/>
        <end position="370"/>
    </location>
    <ligand>
        <name>L-glutamate</name>
        <dbReference type="ChEBI" id="CHEBI:29985"/>
    </ligand>
</feature>